<dbReference type="Gene3D" id="3.40.50.2300">
    <property type="match status" value="1"/>
</dbReference>
<evidence type="ECO:0000313" key="7">
    <source>
        <dbReference type="Proteomes" id="UP001546774"/>
    </source>
</evidence>
<proteinExistence type="predicted"/>
<organism evidence="6 7">
    <name type="scientific">Lachnospira intestinalis</name>
    <dbReference type="NCBI Taxonomy" id="3133158"/>
    <lineage>
        <taxon>Bacteria</taxon>
        <taxon>Bacillati</taxon>
        <taxon>Bacillota</taxon>
        <taxon>Clostridia</taxon>
        <taxon>Lachnospirales</taxon>
        <taxon>Lachnospiraceae</taxon>
        <taxon>Lachnospira</taxon>
    </lineage>
</organism>
<keyword evidence="3" id="KW-0597">Phosphoprotein</keyword>
<dbReference type="PROSITE" id="PS50930">
    <property type="entry name" value="HTH_LYTTR"/>
    <property type="match status" value="1"/>
</dbReference>
<dbReference type="EMBL" id="JBBMFS010000003">
    <property type="protein sequence ID" value="MEQ2554343.1"/>
    <property type="molecule type" value="Genomic_DNA"/>
</dbReference>
<dbReference type="InterPro" id="IPR011006">
    <property type="entry name" value="CheY-like_superfamily"/>
</dbReference>
<feature type="modified residue" description="4-aspartylphosphate" evidence="3">
    <location>
        <position position="56"/>
    </location>
</feature>
<keyword evidence="6" id="KW-0238">DNA-binding</keyword>
<dbReference type="PROSITE" id="PS50110">
    <property type="entry name" value="RESPONSE_REGULATORY"/>
    <property type="match status" value="1"/>
</dbReference>
<dbReference type="PANTHER" id="PTHR37299">
    <property type="entry name" value="TRANSCRIPTIONAL REGULATOR-RELATED"/>
    <property type="match status" value="1"/>
</dbReference>
<dbReference type="InterPro" id="IPR007492">
    <property type="entry name" value="LytTR_DNA-bd_dom"/>
</dbReference>
<evidence type="ECO:0000259" key="4">
    <source>
        <dbReference type="PROSITE" id="PS50110"/>
    </source>
</evidence>
<name>A0ABV1H3R4_9FIRM</name>
<gene>
    <name evidence="6" type="ORF">WMO37_04825</name>
</gene>
<dbReference type="Pfam" id="PF00072">
    <property type="entry name" value="Response_reg"/>
    <property type="match status" value="1"/>
</dbReference>
<dbReference type="PANTHER" id="PTHR37299:SF1">
    <property type="entry name" value="STAGE 0 SPORULATION PROTEIN A HOMOLOG"/>
    <property type="match status" value="1"/>
</dbReference>
<reference evidence="6" key="1">
    <citation type="submission" date="2024-03" db="EMBL/GenBank/DDBJ databases">
        <title>Human intestinal bacterial collection.</title>
        <authorList>
            <person name="Pauvert C."/>
            <person name="Hitch T.C.A."/>
            <person name="Clavel T."/>
        </authorList>
    </citation>
    <scope>NUCLEOTIDE SEQUENCE [LARGE SCALE GENOMIC DNA]</scope>
    <source>
        <strain evidence="6">CLA-AA-H89B</strain>
    </source>
</reference>
<protein>
    <recommendedName>
        <fullName evidence="1">Stage 0 sporulation protein A homolog</fullName>
    </recommendedName>
</protein>
<evidence type="ECO:0000256" key="1">
    <source>
        <dbReference type="ARBA" id="ARBA00018672"/>
    </source>
</evidence>
<evidence type="ECO:0000313" key="6">
    <source>
        <dbReference type="EMBL" id="MEQ2554343.1"/>
    </source>
</evidence>
<dbReference type="Gene3D" id="2.40.50.1020">
    <property type="entry name" value="LytTr DNA-binding domain"/>
    <property type="match status" value="1"/>
</dbReference>
<sequence length="238" mass="27673">MYLAICDDDILLCANLRRKLAAFDTGGNKLFVDEYHSGEELLKGACRCNYDAVFLDLYMEGMSGFDTAKALAERKSEARIIFLTSNESLVFDSFEYQPFYFLRKENYTEVLPKVMARLKTVLNQNGTFLLDGKNEKESIAVSSICYVASDKHNVVIYTTKYSYEVRKTMTETLKQLEPYDFVRIHKQYLVNLKYVKKVNMRDETVLLMNDTVLDMSRRCKDTVLERFTQYQRNMNGAV</sequence>
<dbReference type="SMART" id="SM00448">
    <property type="entry name" value="REC"/>
    <property type="match status" value="1"/>
</dbReference>
<dbReference type="GO" id="GO:0003677">
    <property type="term" value="F:DNA binding"/>
    <property type="evidence" value="ECO:0007669"/>
    <property type="project" value="UniProtKB-KW"/>
</dbReference>
<feature type="domain" description="Response regulatory" evidence="4">
    <location>
        <begin position="2"/>
        <end position="119"/>
    </location>
</feature>
<evidence type="ECO:0000256" key="3">
    <source>
        <dbReference type="PROSITE-ProRule" id="PRU00169"/>
    </source>
</evidence>
<dbReference type="InterPro" id="IPR001789">
    <property type="entry name" value="Sig_transdc_resp-reg_receiver"/>
</dbReference>
<dbReference type="Proteomes" id="UP001546774">
    <property type="component" value="Unassembled WGS sequence"/>
</dbReference>
<evidence type="ECO:0000259" key="5">
    <source>
        <dbReference type="PROSITE" id="PS50930"/>
    </source>
</evidence>
<feature type="domain" description="HTH LytTR-type" evidence="5">
    <location>
        <begin position="137"/>
        <end position="198"/>
    </location>
</feature>
<dbReference type="InterPro" id="IPR046947">
    <property type="entry name" value="LytR-like"/>
</dbReference>
<dbReference type="SMART" id="SM00850">
    <property type="entry name" value="LytTR"/>
    <property type="match status" value="1"/>
</dbReference>
<comment type="function">
    <text evidence="2">May play the central regulatory role in sporulation. It may be an element of the effector pathway responsible for the activation of sporulation genes in response to nutritional stress. Spo0A may act in concert with spo0H (a sigma factor) to control the expression of some genes that are critical to the sporulation process.</text>
</comment>
<dbReference type="CDD" id="cd00156">
    <property type="entry name" value="REC"/>
    <property type="match status" value="1"/>
</dbReference>
<keyword evidence="7" id="KW-1185">Reference proteome</keyword>
<dbReference type="Pfam" id="PF04397">
    <property type="entry name" value="LytTR"/>
    <property type="match status" value="1"/>
</dbReference>
<evidence type="ECO:0000256" key="2">
    <source>
        <dbReference type="ARBA" id="ARBA00024867"/>
    </source>
</evidence>
<comment type="caution">
    <text evidence="6">The sequence shown here is derived from an EMBL/GenBank/DDBJ whole genome shotgun (WGS) entry which is preliminary data.</text>
</comment>
<dbReference type="SUPFAM" id="SSF52172">
    <property type="entry name" value="CheY-like"/>
    <property type="match status" value="1"/>
</dbReference>
<accession>A0ABV1H3R4</accession>